<sequence>MGNCRNAIEELVIAEAETQIQRLGPQARERVDLSEVIAYALNRLPPMYATTHRGWTQQRQRASSELANQISAVVRNGLLGVQRDTLRQLDPLPNHELASQTRTLVRLQQLLKRKDLKWKDVPGAVNEALMDVRYQGSLGSSYLSLDRRNAVSAKSYLKRKTTQETSFVRSPTAGNEDQDFESYMSGTAYRYSNILENLVTAIAERRMERLSPELQAQINLDEVLAYALNRLPPMYATSNRGLKQLRQQVKTEMTNEMMSIVKQAFVKVAQAPARVLSPLPFERYNLEQDESLEKLKVILKRDDVTWRNVVELIEEAILKKASTPTNIWTGDHIP</sequence>
<organism evidence="1 2">
    <name type="scientific">Tumidithrix elongata BACA0141</name>
    <dbReference type="NCBI Taxonomy" id="2716417"/>
    <lineage>
        <taxon>Bacteria</taxon>
        <taxon>Bacillati</taxon>
        <taxon>Cyanobacteriota</taxon>
        <taxon>Cyanophyceae</taxon>
        <taxon>Pseudanabaenales</taxon>
        <taxon>Pseudanabaenaceae</taxon>
        <taxon>Tumidithrix</taxon>
        <taxon>Tumidithrix elongata</taxon>
    </lineage>
</organism>
<gene>
    <name evidence="1" type="ORF">V2H45_16390</name>
</gene>
<keyword evidence="2" id="KW-1185">Reference proteome</keyword>
<proteinExistence type="predicted"/>
<dbReference type="AlphaFoldDB" id="A0AAW9Q4Z9"/>
<dbReference type="EMBL" id="JAZBJZ010000072">
    <property type="protein sequence ID" value="MEE3718320.1"/>
    <property type="molecule type" value="Genomic_DNA"/>
</dbReference>
<dbReference type="Proteomes" id="UP001333818">
    <property type="component" value="Unassembled WGS sequence"/>
</dbReference>
<comment type="caution">
    <text evidence="1">The sequence shown here is derived from an EMBL/GenBank/DDBJ whole genome shotgun (WGS) entry which is preliminary data.</text>
</comment>
<reference evidence="1" key="1">
    <citation type="submission" date="2024-01" db="EMBL/GenBank/DDBJ databases">
        <title>Bank of Algae and Cyanobacteria of the Azores (BACA) strain genomes.</title>
        <authorList>
            <person name="Luz R."/>
            <person name="Cordeiro R."/>
            <person name="Fonseca A."/>
            <person name="Goncalves V."/>
        </authorList>
    </citation>
    <scope>NUCLEOTIDE SEQUENCE</scope>
    <source>
        <strain evidence="1">BACA0141</strain>
    </source>
</reference>
<accession>A0AAW9Q4Z9</accession>
<dbReference type="Pfam" id="PF10719">
    <property type="entry name" value="ComFB"/>
    <property type="match status" value="2"/>
</dbReference>
<dbReference type="RefSeq" id="WP_330484753.1">
    <property type="nucleotide sequence ID" value="NZ_JAZBJZ010000072.1"/>
</dbReference>
<protein>
    <submittedName>
        <fullName evidence="1">Late competence development ComFB family protein</fullName>
    </submittedName>
</protein>
<evidence type="ECO:0000313" key="2">
    <source>
        <dbReference type="Proteomes" id="UP001333818"/>
    </source>
</evidence>
<evidence type="ECO:0000313" key="1">
    <source>
        <dbReference type="EMBL" id="MEE3718320.1"/>
    </source>
</evidence>
<name>A0AAW9Q4Z9_9CYAN</name>
<dbReference type="InterPro" id="IPR019657">
    <property type="entry name" value="ComFB"/>
</dbReference>